<protein>
    <recommendedName>
        <fullName evidence="1">Endonuclease/exonuclease/phosphatase domain-containing protein</fullName>
    </recommendedName>
</protein>
<dbReference type="Proteomes" id="UP000604825">
    <property type="component" value="Unassembled WGS sequence"/>
</dbReference>
<evidence type="ECO:0000313" key="2">
    <source>
        <dbReference type="EMBL" id="CAD6246250.1"/>
    </source>
</evidence>
<dbReference type="EMBL" id="CAJGYO010000007">
    <property type="protein sequence ID" value="CAD6246250.1"/>
    <property type="molecule type" value="Genomic_DNA"/>
</dbReference>
<comment type="caution">
    <text evidence="2">The sequence shown here is derived from an EMBL/GenBank/DDBJ whole genome shotgun (WGS) entry which is preliminary data.</text>
</comment>
<reference evidence="2" key="1">
    <citation type="submission" date="2020-10" db="EMBL/GenBank/DDBJ databases">
        <authorList>
            <person name="Han B."/>
            <person name="Lu T."/>
            <person name="Zhao Q."/>
            <person name="Huang X."/>
            <person name="Zhao Y."/>
        </authorList>
    </citation>
    <scope>NUCLEOTIDE SEQUENCE</scope>
</reference>
<dbReference type="PANTHER" id="PTHR33710:SF48">
    <property type="entry name" value="OS02G0307075 PROTEIN"/>
    <property type="match status" value="1"/>
</dbReference>
<dbReference type="OrthoDB" id="685351at2759"/>
<dbReference type="Pfam" id="PF03372">
    <property type="entry name" value="Exo_endo_phos"/>
    <property type="match status" value="1"/>
</dbReference>
<evidence type="ECO:0000313" key="3">
    <source>
        <dbReference type="Proteomes" id="UP000604825"/>
    </source>
</evidence>
<sequence length="347" mass="39762">MSATKLLPSELLATCCKLRFGNTSVIGCSQFTRFNVSVLPLQFLHRLLFEETKMQNLDQGVVRRTVGAKFANTFVVLPATQTRGGILIAVNEDYFQLSDQHLSTHAVTATVTMRADGTKWQITVVYGPQGDAEKLQFLQELVAIPCLAHGRWLILGDFNLIYQAEDKNNSNLNRRLMASFKVVIDDLNLKEIGLNGRHFTWSNERDNPTLTRIDGLFCTPDWELTFPTCFLHSLPSLISDHTPLLLQGELEHYHNRTFRFEIFWVKMDGFTNLVEQVWSKPVHSSLPIKRLHTKLARVAKGLKRWRREKVRDTRLQLAIVKEVLLQLEAAQEFRTLTQQELDTCQAL</sequence>
<dbReference type="Gene3D" id="3.60.10.10">
    <property type="entry name" value="Endonuclease/exonuclease/phosphatase"/>
    <property type="match status" value="1"/>
</dbReference>
<evidence type="ECO:0000259" key="1">
    <source>
        <dbReference type="Pfam" id="PF03372"/>
    </source>
</evidence>
<feature type="domain" description="Endonuclease/exonuclease/phosphatase" evidence="1">
    <location>
        <begin position="70"/>
        <end position="241"/>
    </location>
</feature>
<dbReference type="InterPro" id="IPR036691">
    <property type="entry name" value="Endo/exonu/phosph_ase_sf"/>
</dbReference>
<proteinExistence type="predicted"/>
<dbReference type="PANTHER" id="PTHR33710">
    <property type="entry name" value="BNAC02G09200D PROTEIN"/>
    <property type="match status" value="1"/>
</dbReference>
<dbReference type="SUPFAM" id="SSF56219">
    <property type="entry name" value="DNase I-like"/>
    <property type="match status" value="1"/>
</dbReference>
<gene>
    <name evidence="2" type="ORF">NCGR_LOCUS30520</name>
</gene>
<keyword evidence="3" id="KW-1185">Reference proteome</keyword>
<accession>A0A811PNX7</accession>
<name>A0A811PNX7_9POAL</name>
<dbReference type="AlphaFoldDB" id="A0A811PNX7"/>
<dbReference type="InterPro" id="IPR005135">
    <property type="entry name" value="Endo/exonuclease/phosphatase"/>
</dbReference>
<dbReference type="GO" id="GO:0003824">
    <property type="term" value="F:catalytic activity"/>
    <property type="evidence" value="ECO:0007669"/>
    <property type="project" value="InterPro"/>
</dbReference>
<organism evidence="2 3">
    <name type="scientific">Miscanthus lutarioriparius</name>
    <dbReference type="NCBI Taxonomy" id="422564"/>
    <lineage>
        <taxon>Eukaryota</taxon>
        <taxon>Viridiplantae</taxon>
        <taxon>Streptophyta</taxon>
        <taxon>Embryophyta</taxon>
        <taxon>Tracheophyta</taxon>
        <taxon>Spermatophyta</taxon>
        <taxon>Magnoliopsida</taxon>
        <taxon>Liliopsida</taxon>
        <taxon>Poales</taxon>
        <taxon>Poaceae</taxon>
        <taxon>PACMAD clade</taxon>
        <taxon>Panicoideae</taxon>
        <taxon>Andropogonodae</taxon>
        <taxon>Andropogoneae</taxon>
        <taxon>Saccharinae</taxon>
        <taxon>Miscanthus</taxon>
    </lineage>
</organism>